<keyword evidence="14" id="KW-1185">Reference proteome</keyword>
<dbReference type="RefSeq" id="WP_380965799.1">
    <property type="nucleotide sequence ID" value="NZ_JBHTCO010000011.1"/>
</dbReference>
<keyword evidence="8" id="KW-1133">Transmembrane helix</keyword>
<dbReference type="Gene3D" id="3.40.710.10">
    <property type="entry name" value="DD-peptidase/beta-lactamase superfamily"/>
    <property type="match status" value="1"/>
</dbReference>
<gene>
    <name evidence="13" type="ORF">ACFQRG_10225</name>
</gene>
<evidence type="ECO:0000256" key="5">
    <source>
        <dbReference type="ARBA" id="ARBA00022692"/>
    </source>
</evidence>
<evidence type="ECO:0000256" key="6">
    <source>
        <dbReference type="ARBA" id="ARBA00022960"/>
    </source>
</evidence>
<feature type="domain" description="Penicillin-binding protein transpeptidase" evidence="11">
    <location>
        <begin position="335"/>
        <end position="647"/>
    </location>
</feature>
<comment type="caution">
    <text evidence="13">The sequence shown here is derived from an EMBL/GenBank/DDBJ whole genome shotgun (WGS) entry which is preliminary data.</text>
</comment>
<keyword evidence="10" id="KW-0961">Cell wall biogenesis/degradation</keyword>
<dbReference type="Pfam" id="PF03717">
    <property type="entry name" value="PBP_dimer"/>
    <property type="match status" value="1"/>
</dbReference>
<dbReference type="Pfam" id="PF00905">
    <property type="entry name" value="Transpeptidase"/>
    <property type="match status" value="1"/>
</dbReference>
<keyword evidence="9" id="KW-0472">Membrane</keyword>
<dbReference type="SUPFAM" id="SSF56601">
    <property type="entry name" value="beta-lactamase/transpeptidase-like"/>
    <property type="match status" value="1"/>
</dbReference>
<accession>A0ABW2PXD6</accession>
<evidence type="ECO:0000256" key="3">
    <source>
        <dbReference type="ARBA" id="ARBA00007171"/>
    </source>
</evidence>
<protein>
    <submittedName>
        <fullName evidence="13">Penicillin-binding transpeptidase domain-containing protein</fullName>
    </submittedName>
</protein>
<dbReference type="InterPro" id="IPR050515">
    <property type="entry name" value="Beta-lactam/transpept"/>
</dbReference>
<keyword evidence="5" id="KW-0812">Transmembrane</keyword>
<organism evidence="13 14">
    <name type="scientific">Scopulibacillus cellulosilyticus</name>
    <dbReference type="NCBI Taxonomy" id="2665665"/>
    <lineage>
        <taxon>Bacteria</taxon>
        <taxon>Bacillati</taxon>
        <taxon>Bacillota</taxon>
        <taxon>Bacilli</taxon>
        <taxon>Bacillales</taxon>
        <taxon>Sporolactobacillaceae</taxon>
        <taxon>Scopulibacillus</taxon>
    </lineage>
</organism>
<keyword evidence="6" id="KW-0133">Cell shape</keyword>
<dbReference type="PANTHER" id="PTHR30627:SF2">
    <property type="entry name" value="PEPTIDOGLYCAN D,D-TRANSPEPTIDASE MRDA"/>
    <property type="match status" value="1"/>
</dbReference>
<dbReference type="InterPro" id="IPR012338">
    <property type="entry name" value="Beta-lactam/transpept-like"/>
</dbReference>
<evidence type="ECO:0000313" key="14">
    <source>
        <dbReference type="Proteomes" id="UP001596505"/>
    </source>
</evidence>
<comment type="subcellular location">
    <subcellularLocation>
        <location evidence="2">Cell membrane</location>
    </subcellularLocation>
    <subcellularLocation>
        <location evidence="1">Membrane</location>
        <topology evidence="1">Single-pass membrane protein</topology>
    </subcellularLocation>
</comment>
<keyword evidence="4" id="KW-1003">Cell membrane</keyword>
<dbReference type="SUPFAM" id="SSF56519">
    <property type="entry name" value="Penicillin binding protein dimerisation domain"/>
    <property type="match status" value="1"/>
</dbReference>
<evidence type="ECO:0000256" key="7">
    <source>
        <dbReference type="ARBA" id="ARBA00022984"/>
    </source>
</evidence>
<evidence type="ECO:0000259" key="12">
    <source>
        <dbReference type="Pfam" id="PF03717"/>
    </source>
</evidence>
<evidence type="ECO:0000256" key="10">
    <source>
        <dbReference type="ARBA" id="ARBA00023316"/>
    </source>
</evidence>
<evidence type="ECO:0000313" key="13">
    <source>
        <dbReference type="EMBL" id="MFC7393337.1"/>
    </source>
</evidence>
<dbReference type="Gene3D" id="3.90.1310.10">
    <property type="entry name" value="Penicillin-binding protein 2a (Domain 2)"/>
    <property type="match status" value="1"/>
</dbReference>
<feature type="domain" description="Penicillin-binding protein dimerisation" evidence="12">
    <location>
        <begin position="60"/>
        <end position="284"/>
    </location>
</feature>
<dbReference type="Proteomes" id="UP001596505">
    <property type="component" value="Unassembled WGS sequence"/>
</dbReference>
<evidence type="ECO:0000259" key="11">
    <source>
        <dbReference type="Pfam" id="PF00905"/>
    </source>
</evidence>
<sequence length="673" mass="74256">MGKEKRKKRSNLPFRLNMLFLSVFLAFSILILRLGVVQIVKGEDYKHAVEKTQHVKATLDSPRGKIIDTNGKVLAGNKAELAVVYIRHPGTSSEDNLKIAQKLAQYINMDTSKVTDRDMKDYWILTHKNAYDEKLSKSEQKKYKDDPTGEYNLLLSKITKKDLSTISNKDKQVIAIKHELDQSTNLNPHTIKKGLSEKELALIGEHLNEFHGMIETSVDSKRDYPNGDRFYLGSVNDIPQEKIDQYLAEGYNRNSKVGVSNLEQQYENVLRGIPTVLNFTTKNGQPVNTPKKTEGSRGDDIQLTINSDLEDKLGKQMEKYIMQAHAQYSGTDSAYAVVTNPNTGALLALVGRTYDPSTGKFKDTSYKTVLSSFQVGSAVKGATVSAGYQYNAIPGTIRDMPIHYRGGGTFKSYTSNIGVINVATALEHSSNVYMGTIAGNMAGFKFTNEGSSYSVRVFYNERYKKAVEELRQVFSQFGLGANTGVDLPYESTGYSGGIPPEPGKIMQFAIGQFDTYTPLQLAQYISTIANGGNRIAPHFLESIHAPGKDPDKLGPDVYNYDPKILNHINDTPEQLDVIHEGLHLVTHAAGGTAAQLGSDPHDISAKTGTAQIDVEKDPNLYNKTAVAYAPSKNPQVAVSVVVPNMKTAEINLNIAQDAIDDYFDLQKKGDKSN</sequence>
<dbReference type="InterPro" id="IPR005311">
    <property type="entry name" value="PBP_dimer"/>
</dbReference>
<name>A0ABW2PXD6_9BACL</name>
<evidence type="ECO:0000256" key="8">
    <source>
        <dbReference type="ARBA" id="ARBA00022989"/>
    </source>
</evidence>
<dbReference type="InterPro" id="IPR001460">
    <property type="entry name" value="PCN-bd_Tpept"/>
</dbReference>
<dbReference type="InterPro" id="IPR036138">
    <property type="entry name" value="PBP_dimer_sf"/>
</dbReference>
<comment type="similarity">
    <text evidence="3">Belongs to the transpeptidase family.</text>
</comment>
<dbReference type="PANTHER" id="PTHR30627">
    <property type="entry name" value="PEPTIDOGLYCAN D,D-TRANSPEPTIDASE"/>
    <property type="match status" value="1"/>
</dbReference>
<evidence type="ECO:0000256" key="1">
    <source>
        <dbReference type="ARBA" id="ARBA00004167"/>
    </source>
</evidence>
<dbReference type="Gene3D" id="1.10.10.1230">
    <property type="entry name" value="Penicillin-binding protein, N-terminal non-catalytic domain, head sub-domain"/>
    <property type="match status" value="1"/>
</dbReference>
<proteinExistence type="inferred from homology"/>
<evidence type="ECO:0000256" key="4">
    <source>
        <dbReference type="ARBA" id="ARBA00022475"/>
    </source>
</evidence>
<evidence type="ECO:0000256" key="9">
    <source>
        <dbReference type="ARBA" id="ARBA00023136"/>
    </source>
</evidence>
<reference evidence="14" key="1">
    <citation type="journal article" date="2019" name="Int. J. Syst. Evol. Microbiol.">
        <title>The Global Catalogue of Microorganisms (GCM) 10K type strain sequencing project: providing services to taxonomists for standard genome sequencing and annotation.</title>
        <authorList>
            <consortium name="The Broad Institute Genomics Platform"/>
            <consortium name="The Broad Institute Genome Sequencing Center for Infectious Disease"/>
            <person name="Wu L."/>
            <person name="Ma J."/>
        </authorList>
    </citation>
    <scope>NUCLEOTIDE SEQUENCE [LARGE SCALE GENOMIC DNA]</scope>
    <source>
        <strain evidence="14">CGMCC 1.16305</strain>
    </source>
</reference>
<keyword evidence="7" id="KW-0573">Peptidoglycan synthesis</keyword>
<dbReference type="EMBL" id="JBHTCO010000011">
    <property type="protein sequence ID" value="MFC7393337.1"/>
    <property type="molecule type" value="Genomic_DNA"/>
</dbReference>
<evidence type="ECO:0000256" key="2">
    <source>
        <dbReference type="ARBA" id="ARBA00004236"/>
    </source>
</evidence>